<dbReference type="AlphaFoldDB" id="A0AAT9K4D9"/>
<dbReference type="EMBL" id="CP034671">
    <property type="protein sequence ID" value="QFZ93114.2"/>
    <property type="molecule type" value="Genomic_DNA"/>
</dbReference>
<accession>A0AAT9K4D9</accession>
<dbReference type="PANTHER" id="PTHR30404:SF0">
    <property type="entry name" value="N-ACETYLMURAMOYL-L-ALANINE AMIDASE AMIC"/>
    <property type="match status" value="1"/>
</dbReference>
<feature type="domain" description="SH3b" evidence="3">
    <location>
        <begin position="206"/>
        <end position="264"/>
    </location>
</feature>
<feature type="domain" description="MurNAc-LAA" evidence="4">
    <location>
        <begin position="448"/>
        <end position="560"/>
    </location>
</feature>
<evidence type="ECO:0000256" key="1">
    <source>
        <dbReference type="ARBA" id="ARBA00022801"/>
    </source>
</evidence>
<dbReference type="Gene3D" id="2.60.40.10">
    <property type="entry name" value="Immunoglobulins"/>
    <property type="match status" value="1"/>
</dbReference>
<proteinExistence type="predicted"/>
<organism evidence="5">
    <name type="scientific">Synechococcus elongatus PCC 11802</name>
    <dbReference type="NCBI Taxonomy" id="2283154"/>
    <lineage>
        <taxon>Bacteria</taxon>
        <taxon>Bacillati</taxon>
        <taxon>Cyanobacteriota</taxon>
        <taxon>Cyanophyceae</taxon>
        <taxon>Synechococcales</taxon>
        <taxon>Synechococcaceae</taxon>
        <taxon>Synechococcus</taxon>
    </lineage>
</organism>
<dbReference type="GO" id="GO:0008745">
    <property type="term" value="F:N-acetylmuramoyl-L-alanine amidase activity"/>
    <property type="evidence" value="ECO:0007669"/>
    <property type="project" value="UniProtKB-EC"/>
</dbReference>
<dbReference type="GO" id="GO:0071555">
    <property type="term" value="P:cell wall organization"/>
    <property type="evidence" value="ECO:0007669"/>
    <property type="project" value="UniProtKB-KW"/>
</dbReference>
<sequence length="581" mass="64407">MFWIVQLPALQVVYPSDRHETTADRIFLIGTADPQQPVTVNDQVIQRSPAGHFAPSFPLQLGPNQFELRSGDQVLTLTILRKPNQPVLAPGVFLDNLQPSQAIAVSPNELVCFSAIAVPQAQLKVQIGALQVPLQAQAGAPLPSNAAVLIGQNQPDRPASVQRYEGCTTALPAGFQGRPIFQIQAGDRRLTQTAQGSVTVWSAQPYRIATITAAEAIARTGPSTDHSRLTPLPQGTQAQVLAQAGDWLRLAYSGWIRQSEARVTTSAAPPRSQVRSARFQNRDRWLEFQVPLTRPVPIRLEQQGDRLNLHLYETTAQTDTIRLTTQPWLQRFRWEQVRPNEVLYQFQFVTAQQWGYRVRYDGSTLVLSIRKPPQLSNSRSQPLQGLRIYLDPGHGSAEDLGARGPDGTPEKDVTLTVSKLLRDRLQQLGATVLMSREGDEDIWPQERAAQIQTLEPDIALSLHYNALPDAGDAEGTQGIGTFWYQDQSQDLARSLHDSLVTRLQRPSYGVFWNNLALARPTVAPSVLLELGFMINPQEFEWIVDSQAQTQLAEAIAQGILDWFHSQPQSLKYTSGSASMAP</sequence>
<dbReference type="InterPro" id="IPR003646">
    <property type="entry name" value="SH3-like_bac-type"/>
</dbReference>
<dbReference type="InterPro" id="IPR002508">
    <property type="entry name" value="MurNAc-LAA_cat"/>
</dbReference>
<dbReference type="RefSeq" id="WP_208678020.1">
    <property type="nucleotide sequence ID" value="NZ_CP034671.2"/>
</dbReference>
<reference evidence="5" key="1">
    <citation type="submission" date="2024-01" db="EMBL/GenBank/DDBJ databases">
        <title>Synechococcus elongatus PCC 11802, a close yet different native of Synechococcus elongatus PCC 11801.</title>
        <authorList>
            <person name="Jaiswal D."/>
            <person name="Sengupta A."/>
            <person name="Sengupta S."/>
            <person name="Pakrasi H.B."/>
            <person name="Wangikar P."/>
        </authorList>
    </citation>
    <scope>NUCLEOTIDE SEQUENCE</scope>
    <source>
        <strain evidence="5">PCC 11802</strain>
    </source>
</reference>
<evidence type="ECO:0000313" key="5">
    <source>
        <dbReference type="EMBL" id="QFZ93114.2"/>
    </source>
</evidence>
<dbReference type="InterPro" id="IPR050695">
    <property type="entry name" value="N-acetylmuramoyl_amidase_3"/>
</dbReference>
<evidence type="ECO:0000259" key="4">
    <source>
        <dbReference type="SMART" id="SM00646"/>
    </source>
</evidence>
<dbReference type="Gene3D" id="3.40.630.40">
    <property type="entry name" value="Zn-dependent exopeptidases"/>
    <property type="match status" value="1"/>
</dbReference>
<dbReference type="SMART" id="SM00287">
    <property type="entry name" value="SH3b"/>
    <property type="match status" value="1"/>
</dbReference>
<dbReference type="GO" id="GO:0009253">
    <property type="term" value="P:peptidoglycan catabolic process"/>
    <property type="evidence" value="ECO:0007669"/>
    <property type="project" value="InterPro"/>
</dbReference>
<gene>
    <name evidence="5" type="ORF">EKO22_13060</name>
</gene>
<dbReference type="Pfam" id="PF01520">
    <property type="entry name" value="Amidase_3"/>
    <property type="match status" value="1"/>
</dbReference>
<dbReference type="SUPFAM" id="SSF53187">
    <property type="entry name" value="Zn-dependent exopeptidases"/>
    <property type="match status" value="1"/>
</dbReference>
<dbReference type="GO" id="GO:0030288">
    <property type="term" value="C:outer membrane-bounded periplasmic space"/>
    <property type="evidence" value="ECO:0007669"/>
    <property type="project" value="TreeGrafter"/>
</dbReference>
<dbReference type="Gene3D" id="2.30.30.40">
    <property type="entry name" value="SH3 Domains"/>
    <property type="match status" value="1"/>
</dbReference>
<dbReference type="EC" id="3.5.1.28" evidence="5"/>
<dbReference type="CDD" id="cd02696">
    <property type="entry name" value="MurNAc-LAA"/>
    <property type="match status" value="1"/>
</dbReference>
<dbReference type="InterPro" id="IPR013783">
    <property type="entry name" value="Ig-like_fold"/>
</dbReference>
<dbReference type="SMART" id="SM00646">
    <property type="entry name" value="Ami_3"/>
    <property type="match status" value="1"/>
</dbReference>
<evidence type="ECO:0000259" key="3">
    <source>
        <dbReference type="SMART" id="SM00287"/>
    </source>
</evidence>
<name>A0AAT9K4D9_SYNEL</name>
<keyword evidence="2" id="KW-0961">Cell wall biogenesis/degradation</keyword>
<evidence type="ECO:0000256" key="2">
    <source>
        <dbReference type="ARBA" id="ARBA00023316"/>
    </source>
</evidence>
<protein>
    <submittedName>
        <fullName evidence="5">N-acetylmuramoyl-L-alanine amidase</fullName>
        <ecNumber evidence="5">3.5.1.28</ecNumber>
    </submittedName>
</protein>
<keyword evidence="1 5" id="KW-0378">Hydrolase</keyword>
<dbReference type="PANTHER" id="PTHR30404">
    <property type="entry name" value="N-ACETYLMURAMOYL-L-ALANINE AMIDASE"/>
    <property type="match status" value="1"/>
</dbReference>